<evidence type="ECO:0000256" key="10">
    <source>
        <dbReference type="ARBA" id="ARBA00022989"/>
    </source>
</evidence>
<dbReference type="PANTHER" id="PTHR37774">
    <property type="entry name" value="ATP SYNTHASE PROTEIN MI25-RELATED"/>
    <property type="match status" value="1"/>
</dbReference>
<protein>
    <recommendedName>
        <fullName evidence="5">ATP synthase protein MI25</fullName>
    </recommendedName>
</protein>
<reference evidence="17 19" key="2">
    <citation type="submission" date="2009-04" db="EMBL/GenBank/DDBJ databases">
        <title>Green evolution and dynamic adaptations revealed by genomes of the marine picoeukaryotes Micromonas.</title>
        <authorList>
            <person name="Worden A.Z."/>
            <person name="Lee J.-H."/>
            <person name="Mock T."/>
            <person name="Rouze P."/>
            <person name="Simmons M.P."/>
            <person name="Aerts A.L."/>
            <person name="Allen A.E."/>
            <person name="Cuvelier M.L."/>
            <person name="Derelle E."/>
            <person name="Everett M.V."/>
            <person name="Foulon E."/>
            <person name="Grimwood J."/>
            <person name="Gundlach H."/>
            <person name="Henrissat B."/>
            <person name="Napoli C."/>
            <person name="McDonald S.M."/>
            <person name="Schnitzler Parker M."/>
            <person name="Rombauts S."/>
            <person name="Salamov A."/>
            <person name="Von Dassow P."/>
            <person name="Badger J.H."/>
            <person name="Coutinho P.M."/>
            <person name="Demir E."/>
            <person name="Dubchak I."/>
            <person name="Gentemann C."/>
            <person name="Eikrem W."/>
            <person name="Gready J.E."/>
            <person name="John U."/>
            <person name="Lanier W."/>
            <person name="Lindquist E.A."/>
            <person name="Lucas S."/>
            <person name="Mayer K.F.X."/>
            <person name="Moreau H."/>
            <person name="Not F."/>
            <person name="Otillar R."/>
            <person name="Panaud O."/>
            <person name="Pangilinan J."/>
            <person name="Paulsen I."/>
            <person name="Piegu B."/>
            <person name="Poliakov A."/>
            <person name="Robbens S."/>
            <person name="Schmutz J."/>
            <person name="Toulza E."/>
            <person name="Wyss T."/>
            <person name="Zelensky A."/>
            <person name="Zhou K."/>
            <person name="Armbrust E.V."/>
            <person name="Bhattacharya D."/>
            <person name="Goodenough U.W."/>
            <person name="Van de Peer Y."/>
            <person name="Grigoriev I.V."/>
        </authorList>
    </citation>
    <scope>NUCLEOTIDE SEQUENCE [LARGE SCALE GENOMIC DNA]</scope>
    <source>
        <strain evidence="17">RCC299</strain>
        <strain evidence="19">RCC299 / NOUM17</strain>
    </source>
</reference>
<evidence type="ECO:0000256" key="3">
    <source>
        <dbReference type="ARBA" id="ARBA00009281"/>
    </source>
</evidence>
<evidence type="ECO:0000256" key="4">
    <source>
        <dbReference type="ARBA" id="ARBA00011648"/>
    </source>
</evidence>
<evidence type="ECO:0000256" key="13">
    <source>
        <dbReference type="ARBA" id="ARBA00023136"/>
    </source>
</evidence>
<evidence type="ECO:0000256" key="15">
    <source>
        <dbReference type="SAM" id="MobiDB-lite"/>
    </source>
</evidence>
<dbReference type="InterPro" id="IPR008688">
    <property type="entry name" value="ATP_synth_Bsub_B/MI25"/>
</dbReference>
<proteinExistence type="inferred from homology"/>
<dbReference type="EMBL" id="FJ859351">
    <property type="protein sequence ID" value="ACO55584.1"/>
    <property type="molecule type" value="Genomic_DNA"/>
</dbReference>
<evidence type="ECO:0000256" key="11">
    <source>
        <dbReference type="ARBA" id="ARBA00023065"/>
    </source>
</evidence>
<keyword evidence="12 17" id="KW-0496">Mitochondrion</keyword>
<dbReference type="KEGG" id="mis:MicpuN_mit6"/>
<accession>C1KRF2</accession>
<evidence type="ECO:0000256" key="7">
    <source>
        <dbReference type="ARBA" id="ARBA00022547"/>
    </source>
</evidence>
<evidence type="ECO:0000256" key="9">
    <source>
        <dbReference type="ARBA" id="ARBA00022781"/>
    </source>
</evidence>
<evidence type="ECO:0000256" key="8">
    <source>
        <dbReference type="ARBA" id="ARBA00022692"/>
    </source>
</evidence>
<dbReference type="RefSeq" id="YP_002860120.1">
    <property type="nucleotide sequence ID" value="NC_012643.1"/>
</dbReference>
<keyword evidence="7" id="KW-0138">CF(0)</keyword>
<evidence type="ECO:0000256" key="2">
    <source>
        <dbReference type="ARBA" id="ARBA00004304"/>
    </source>
</evidence>
<feature type="region of interest" description="Disordered" evidence="15">
    <location>
        <begin position="191"/>
        <end position="215"/>
    </location>
</feature>
<keyword evidence="14" id="KW-0066">ATP synthesis</keyword>
<feature type="transmembrane region" description="Helical" evidence="16">
    <location>
        <begin position="33"/>
        <end position="51"/>
    </location>
</feature>
<evidence type="ECO:0000313" key="18">
    <source>
        <dbReference type="EMBL" id="ACO55602.1"/>
    </source>
</evidence>
<evidence type="ECO:0000313" key="17">
    <source>
        <dbReference type="EMBL" id="ACO55584.1"/>
    </source>
</evidence>
<comment type="subcellular location">
    <subcellularLocation>
        <location evidence="2">Mitochondrion membrane</location>
        <topology evidence="2">Single-pass membrane protein</topology>
    </subcellularLocation>
</comment>
<dbReference type="RefSeq" id="YP_002860138.1">
    <property type="nucleotide sequence ID" value="NC_012643.1"/>
</dbReference>
<keyword evidence="9" id="KW-0375">Hydrogen ion transport</keyword>
<dbReference type="KEGG" id="mis:MicpuN_mit46"/>
<evidence type="ECO:0000256" key="14">
    <source>
        <dbReference type="ARBA" id="ARBA00023310"/>
    </source>
</evidence>
<dbReference type="GO" id="GO:0045259">
    <property type="term" value="C:proton-transporting ATP synthase complex"/>
    <property type="evidence" value="ECO:0007669"/>
    <property type="project" value="UniProtKB-KW"/>
</dbReference>
<keyword evidence="6" id="KW-0813">Transport</keyword>
<evidence type="ECO:0000256" key="6">
    <source>
        <dbReference type="ARBA" id="ARBA00022448"/>
    </source>
</evidence>
<dbReference type="GO" id="GO:0015986">
    <property type="term" value="P:proton motive force-driven ATP synthesis"/>
    <property type="evidence" value="ECO:0007669"/>
    <property type="project" value="InterPro"/>
</dbReference>
<keyword evidence="10 16" id="KW-1133">Transmembrane helix</keyword>
<comment type="function">
    <text evidence="1">This is one of the chains of the nonenzymatic component (CF(0) subunit) of the mitochondrial ATPase complex.</text>
</comment>
<dbReference type="GO" id="GO:0015078">
    <property type="term" value="F:proton transmembrane transporter activity"/>
    <property type="evidence" value="ECO:0007669"/>
    <property type="project" value="InterPro"/>
</dbReference>
<keyword evidence="13 16" id="KW-0472">Membrane</keyword>
<dbReference type="EMBL" id="FJ859351">
    <property type="protein sequence ID" value="ACO55602.1"/>
    <property type="molecule type" value="Genomic_DNA"/>
</dbReference>
<evidence type="ECO:0000256" key="16">
    <source>
        <dbReference type="SAM" id="Phobius"/>
    </source>
</evidence>
<dbReference type="PANTHER" id="PTHR37774:SF4">
    <property type="entry name" value="ATP SYNTHASE PROTEIN MI25"/>
    <property type="match status" value="1"/>
</dbReference>
<dbReference type="InParanoid" id="C1KRF2"/>
<comment type="similarity">
    <text evidence="3">Belongs to the ATPase protein MI25 family.</text>
</comment>
<geneLocation type="mitochondrion" evidence="17"/>
<evidence type="ECO:0000256" key="1">
    <source>
        <dbReference type="ARBA" id="ARBA00003096"/>
    </source>
</evidence>
<comment type="subunit">
    <text evidence="4">F-type ATPases have 2 components, CF(1) - the catalytic core - and CF(0) - the membrane proton channel. CF(1) has five subunits: alpha(3), beta(3), gamma(1), delta(1), epsilon(1). CF(0) has three main subunits: a, b and c.</text>
</comment>
<dbReference type="Pfam" id="PF05405">
    <property type="entry name" value="Mt_ATP-synt_B"/>
    <property type="match status" value="1"/>
</dbReference>
<dbReference type="Proteomes" id="UP000002009">
    <property type="component" value="Mitochondrion MT"/>
</dbReference>
<keyword evidence="8 16" id="KW-0812">Transmembrane</keyword>
<evidence type="ECO:0000256" key="12">
    <source>
        <dbReference type="ARBA" id="ARBA00023128"/>
    </source>
</evidence>
<reference evidence="17 19" key="1">
    <citation type="submission" date="2009-03" db="EMBL/GenBank/DDBJ databases">
        <authorList>
            <consortium name="Micromonas genome consortium"/>
            <person name="Robbens S."/>
            <person name="Rombauts S."/>
            <person name="Lucas S."/>
            <person name="Glavina del Rio T."/>
            <person name="Tice H."/>
            <person name="Bruce D."/>
            <person name="Pitluck S."/>
            <person name="Van de Peer Y."/>
            <person name="Zhou K."/>
            <person name="Grimwood J."/>
            <person name="Grigoriev I.V."/>
            <person name="Cuvelier M.L."/>
            <person name="Worden A.Z."/>
        </authorList>
    </citation>
    <scope>NUCLEOTIDE SEQUENCE [LARGE SCALE GENOMIC DNA]</scope>
    <source>
        <strain evidence="17">RCC299</strain>
        <strain evidence="19">RCC299 / NOUM17</strain>
    </source>
</reference>
<keyword evidence="11" id="KW-0406">Ion transport</keyword>
<dbReference type="AlphaFoldDB" id="C1KRF2"/>
<evidence type="ECO:0000256" key="5">
    <source>
        <dbReference type="ARBA" id="ARBA00017388"/>
    </source>
</evidence>
<organism evidence="17 19">
    <name type="scientific">Micromonas commoda (strain RCC299 / NOUM17 / CCMP2709)</name>
    <name type="common">Picoplanktonic green alga</name>
    <dbReference type="NCBI Taxonomy" id="296587"/>
    <lineage>
        <taxon>Eukaryota</taxon>
        <taxon>Viridiplantae</taxon>
        <taxon>Chlorophyta</taxon>
        <taxon>Mamiellophyceae</taxon>
        <taxon>Mamiellales</taxon>
        <taxon>Mamiellaceae</taxon>
        <taxon>Micromonas</taxon>
    </lineage>
</organism>
<gene>
    <name evidence="17" type="primary">atp4_1</name>
    <name evidence="18" type="synonym">atp4_2</name>
    <name evidence="18" type="ORF">MicpuN_mit46</name>
    <name evidence="17" type="ORF">MicpuN_mit6</name>
</gene>
<dbReference type="GO" id="GO:0031966">
    <property type="term" value="C:mitochondrial membrane"/>
    <property type="evidence" value="ECO:0007669"/>
    <property type="project" value="UniProtKB-SubCell"/>
</dbReference>
<dbReference type="InterPro" id="IPR044988">
    <property type="entry name" value="MI25_plants"/>
</dbReference>
<dbReference type="GeneID" id="7804319"/>
<name>C1KRF2_MICCC</name>
<sequence>MQMIQQNLAYILGGTLLFLVCSSKNILIYNEELLIALSFLAFIATSAHTMGDAIAETFQTRADQIQTELQAFFVAKETLYHEVKHQIQMQQTLAQSMTALGTLVQHQLQDLHTQRAKALQNSVQTRTVTQLQHMVSQQNAVHAHLHNVTSQTYTHVMLEAIQLQKQHMQKLCMENALQLLGTMKRKNVTQKQIDTKKVESTQNTVKKTGNKTKKK</sequence>
<evidence type="ECO:0000313" key="19">
    <source>
        <dbReference type="Proteomes" id="UP000002009"/>
    </source>
</evidence>
<keyword evidence="19" id="KW-1185">Reference proteome</keyword>
<dbReference type="GeneID" id="7804358"/>
<dbReference type="STRING" id="296587.C1KRF2"/>